<dbReference type="AlphaFoldDB" id="A0A5N6KT80"/>
<dbReference type="PANTHER" id="PTHR21974">
    <property type="entry name" value="RE15880P"/>
    <property type="match status" value="1"/>
</dbReference>
<keyword evidence="1" id="KW-0175">Coiled coil</keyword>
<dbReference type="EMBL" id="VIBQ01000012">
    <property type="protein sequence ID" value="KAB8343049.1"/>
    <property type="molecule type" value="Genomic_DNA"/>
</dbReference>
<feature type="coiled-coil region" evidence="1">
    <location>
        <begin position="39"/>
        <end position="66"/>
    </location>
</feature>
<dbReference type="OrthoDB" id="2562743at2759"/>
<evidence type="ECO:0000256" key="1">
    <source>
        <dbReference type="SAM" id="Coils"/>
    </source>
</evidence>
<dbReference type="Proteomes" id="UP000327013">
    <property type="component" value="Unassembled WGS sequence"/>
</dbReference>
<protein>
    <submittedName>
        <fullName evidence="2">Uncharacterized protein</fullName>
    </submittedName>
</protein>
<proteinExistence type="predicted"/>
<sequence length="351" mass="39240">MATLQEKMASYATENHELLGTLANTDHAIPALAQQRAYITDLTAELKRADAKLRKLETKRLEELRDHEKYRDSVMRRFAYKATRKAERFAEKAAKEEREYFAALQAEHQAGEERAALTASKIEAEEAAARLEPEAEQHRAAQKQLDELYERLFAGPTPAFPAEDAAEQTVQRAQEQHDATVQRQTTQRRVCSVLTSAQAALIRSQRAAVEARSASSMDMFGGGLIADMMERSALADTQREAHEAERLVQQARRMDEAVGELPGMEIASGNLMSDVFFDNIFTDMAFHEKIKESQAGLDRAAKVLEEHAQGAKLRLKQADETQKVAEVELVAAREALQKRRAEAFETIGAKA</sequence>
<evidence type="ECO:0000313" key="2">
    <source>
        <dbReference type="EMBL" id="KAB8343049.1"/>
    </source>
</evidence>
<name>A0A5N6KT80_9ROSI</name>
<keyword evidence="3" id="KW-1185">Reference proteome</keyword>
<organism evidence="2 3">
    <name type="scientific">Carpinus fangiana</name>
    <dbReference type="NCBI Taxonomy" id="176857"/>
    <lineage>
        <taxon>Eukaryota</taxon>
        <taxon>Viridiplantae</taxon>
        <taxon>Streptophyta</taxon>
        <taxon>Embryophyta</taxon>
        <taxon>Tracheophyta</taxon>
        <taxon>Spermatophyta</taxon>
        <taxon>Magnoliopsida</taxon>
        <taxon>eudicotyledons</taxon>
        <taxon>Gunneridae</taxon>
        <taxon>Pentapetalae</taxon>
        <taxon>rosids</taxon>
        <taxon>fabids</taxon>
        <taxon>Fagales</taxon>
        <taxon>Betulaceae</taxon>
        <taxon>Carpinus</taxon>
    </lineage>
</organism>
<accession>A0A5N6KT80</accession>
<evidence type="ECO:0000313" key="3">
    <source>
        <dbReference type="Proteomes" id="UP000327013"/>
    </source>
</evidence>
<comment type="caution">
    <text evidence="2">The sequence shown here is derived from an EMBL/GenBank/DDBJ whole genome shotgun (WGS) entry which is preliminary data.</text>
</comment>
<dbReference type="PANTHER" id="PTHR21974:SF2">
    <property type="entry name" value="RE15880P"/>
    <property type="match status" value="1"/>
</dbReference>
<reference evidence="2 3" key="1">
    <citation type="submission" date="2019-06" db="EMBL/GenBank/DDBJ databases">
        <title>A chromosomal-level reference genome of Carpinus fangiana (Coryloideae, Betulaceae).</title>
        <authorList>
            <person name="Yang X."/>
            <person name="Wang Z."/>
            <person name="Zhang L."/>
            <person name="Hao G."/>
            <person name="Liu J."/>
            <person name="Yang Y."/>
        </authorList>
    </citation>
    <scope>NUCLEOTIDE SEQUENCE [LARGE SCALE GENOMIC DNA]</scope>
    <source>
        <strain evidence="2">Cfa_2016G</strain>
        <tissue evidence="2">Leaf</tissue>
    </source>
</reference>
<gene>
    <name evidence="2" type="ORF">FH972_022643</name>
</gene>